<dbReference type="EMBL" id="FP929136">
    <property type="protein sequence ID" value="CBX99517.1"/>
    <property type="molecule type" value="Genomic_DNA"/>
</dbReference>
<organism evidence="1 2">
    <name type="scientific">Leptosphaeria maculans (strain JN3 / isolate v23.1.3 / race Av1-4-5-6-7-8)</name>
    <name type="common">Blackleg fungus</name>
    <name type="synonym">Phoma lingam</name>
    <dbReference type="NCBI Taxonomy" id="985895"/>
    <lineage>
        <taxon>Eukaryota</taxon>
        <taxon>Fungi</taxon>
        <taxon>Dikarya</taxon>
        <taxon>Ascomycota</taxon>
        <taxon>Pezizomycotina</taxon>
        <taxon>Dothideomycetes</taxon>
        <taxon>Pleosporomycetidae</taxon>
        <taxon>Pleosporales</taxon>
        <taxon>Pleosporineae</taxon>
        <taxon>Leptosphaeriaceae</taxon>
        <taxon>Plenodomus</taxon>
        <taxon>Plenodomus lingam/Leptosphaeria maculans species complex</taxon>
    </lineage>
</organism>
<dbReference type="PROSITE" id="PS51257">
    <property type="entry name" value="PROKAR_LIPOPROTEIN"/>
    <property type="match status" value="1"/>
</dbReference>
<dbReference type="Proteomes" id="UP000002668">
    <property type="component" value="Genome"/>
</dbReference>
<name>E5A7C2_LEPMJ</name>
<protein>
    <submittedName>
        <fullName evidence="1">Uncharacterized protein</fullName>
    </submittedName>
</protein>
<dbReference type="HOGENOM" id="CLU_3299538_0_0_1"/>
<gene>
    <name evidence="1" type="ORF">LEMA_uP087560.1</name>
</gene>
<proteinExistence type="predicted"/>
<dbReference type="AlphaFoldDB" id="E5A7C2"/>
<reference evidence="2" key="1">
    <citation type="journal article" date="2011" name="Nat. Commun.">
        <title>Effector diversification within compartments of the Leptosphaeria maculans genome affected by Repeat-Induced Point mutations.</title>
        <authorList>
            <person name="Rouxel T."/>
            <person name="Grandaubert J."/>
            <person name="Hane J.K."/>
            <person name="Hoede C."/>
            <person name="van de Wouw A.P."/>
            <person name="Couloux A."/>
            <person name="Dominguez V."/>
            <person name="Anthouard V."/>
            <person name="Bally P."/>
            <person name="Bourras S."/>
            <person name="Cozijnsen A.J."/>
            <person name="Ciuffetti L.M."/>
            <person name="Degrave A."/>
            <person name="Dilmaghani A."/>
            <person name="Duret L."/>
            <person name="Fudal I."/>
            <person name="Goodwin S.B."/>
            <person name="Gout L."/>
            <person name="Glaser N."/>
            <person name="Linglin J."/>
            <person name="Kema G.H.J."/>
            <person name="Lapalu N."/>
            <person name="Lawrence C.B."/>
            <person name="May K."/>
            <person name="Meyer M."/>
            <person name="Ollivier B."/>
            <person name="Poulain J."/>
            <person name="Schoch C.L."/>
            <person name="Simon A."/>
            <person name="Spatafora J.W."/>
            <person name="Stachowiak A."/>
            <person name="Turgeon B.G."/>
            <person name="Tyler B.M."/>
            <person name="Vincent D."/>
            <person name="Weissenbach J."/>
            <person name="Amselem J."/>
            <person name="Quesneville H."/>
            <person name="Oliver R.P."/>
            <person name="Wincker P."/>
            <person name="Balesdent M.-H."/>
            <person name="Howlett B.J."/>
        </authorList>
    </citation>
    <scope>NUCLEOTIDE SEQUENCE [LARGE SCALE GENOMIC DNA]</scope>
    <source>
        <strain evidence="2">JN3 / isolate v23.1.3 / race Av1-4-5-6-7-8</strain>
    </source>
</reference>
<keyword evidence="2" id="KW-1185">Reference proteome</keyword>
<sequence length="40" mass="4267">MASPYDRSQLVSQVTVILACGSESISNSAQHGKVIKRAHP</sequence>
<accession>E5A7C2</accession>
<dbReference type="VEuPathDB" id="FungiDB:LEMA_uP087560.1"/>
<evidence type="ECO:0000313" key="1">
    <source>
        <dbReference type="EMBL" id="CBX99517.1"/>
    </source>
</evidence>
<dbReference type="InParanoid" id="E5A7C2"/>
<evidence type="ECO:0000313" key="2">
    <source>
        <dbReference type="Proteomes" id="UP000002668"/>
    </source>
</evidence>